<keyword evidence="11" id="KW-1185">Reference proteome</keyword>
<comment type="pathway">
    <text evidence="1 7">Cell wall biogenesis; peptidoglycan biosynthesis.</text>
</comment>
<keyword evidence="3" id="KW-0808">Transferase</keyword>
<dbReference type="Proteomes" id="UP000253370">
    <property type="component" value="Unassembled WGS sequence"/>
</dbReference>
<evidence type="ECO:0000256" key="8">
    <source>
        <dbReference type="SAM" id="SignalP"/>
    </source>
</evidence>
<keyword evidence="5 7" id="KW-0573">Peptidoglycan synthesis</keyword>
<dbReference type="OrthoDB" id="463216at2"/>
<evidence type="ECO:0000259" key="9">
    <source>
        <dbReference type="PROSITE" id="PS52029"/>
    </source>
</evidence>
<keyword evidence="6 7" id="KW-0961">Cell wall biogenesis/degradation</keyword>
<evidence type="ECO:0000256" key="4">
    <source>
        <dbReference type="ARBA" id="ARBA00022960"/>
    </source>
</evidence>
<dbReference type="GO" id="GO:0005576">
    <property type="term" value="C:extracellular region"/>
    <property type="evidence" value="ECO:0007669"/>
    <property type="project" value="TreeGrafter"/>
</dbReference>
<evidence type="ECO:0000256" key="6">
    <source>
        <dbReference type="ARBA" id="ARBA00023316"/>
    </source>
</evidence>
<accession>A0A365U6F1</accession>
<evidence type="ECO:0000256" key="7">
    <source>
        <dbReference type="PROSITE-ProRule" id="PRU01373"/>
    </source>
</evidence>
<dbReference type="InterPro" id="IPR038063">
    <property type="entry name" value="Transpep_catalytic_dom"/>
</dbReference>
<feature type="domain" description="L,D-TPase catalytic" evidence="9">
    <location>
        <begin position="27"/>
        <end position="142"/>
    </location>
</feature>
<keyword evidence="4 7" id="KW-0133">Cell shape</keyword>
<name>A0A365U6F1_9RHOB</name>
<proteinExistence type="inferred from homology"/>
<dbReference type="Pfam" id="PF03734">
    <property type="entry name" value="YkuD"/>
    <property type="match status" value="1"/>
</dbReference>
<feature type="signal peptide" evidence="8">
    <location>
        <begin position="1"/>
        <end position="21"/>
    </location>
</feature>
<evidence type="ECO:0000256" key="2">
    <source>
        <dbReference type="ARBA" id="ARBA00005992"/>
    </source>
</evidence>
<dbReference type="PROSITE" id="PS52029">
    <property type="entry name" value="LD_TPASE"/>
    <property type="match status" value="1"/>
</dbReference>
<dbReference type="UniPathway" id="UPA00219"/>
<comment type="caution">
    <text evidence="10">The sequence shown here is derived from an EMBL/GenBank/DDBJ whole genome shotgun (WGS) entry which is preliminary data.</text>
</comment>
<feature type="active site" description="Proton donor/acceptor" evidence="7">
    <location>
        <position position="98"/>
    </location>
</feature>
<dbReference type="PANTHER" id="PTHR30582">
    <property type="entry name" value="L,D-TRANSPEPTIDASE"/>
    <property type="match status" value="1"/>
</dbReference>
<dbReference type="GO" id="GO:0071972">
    <property type="term" value="F:peptidoglycan L,D-transpeptidase activity"/>
    <property type="evidence" value="ECO:0007669"/>
    <property type="project" value="TreeGrafter"/>
</dbReference>
<feature type="active site" description="Nucleophile" evidence="7">
    <location>
        <position position="114"/>
    </location>
</feature>
<reference evidence="10 11" key="1">
    <citation type="submission" date="2018-07" db="EMBL/GenBank/DDBJ databases">
        <title>Rhodosalinus sp. strain E84T genomic sequence and assembly.</title>
        <authorList>
            <person name="Liu Z.-W."/>
            <person name="Lu D.-C."/>
        </authorList>
    </citation>
    <scope>NUCLEOTIDE SEQUENCE [LARGE SCALE GENOMIC DNA]</scope>
    <source>
        <strain evidence="10 11">E84</strain>
    </source>
</reference>
<organism evidence="10 11">
    <name type="scientific">Rhodosalinus halophilus</name>
    <dbReference type="NCBI Taxonomy" id="2259333"/>
    <lineage>
        <taxon>Bacteria</taxon>
        <taxon>Pseudomonadati</taxon>
        <taxon>Pseudomonadota</taxon>
        <taxon>Alphaproteobacteria</taxon>
        <taxon>Rhodobacterales</taxon>
        <taxon>Paracoccaceae</taxon>
        <taxon>Rhodosalinus</taxon>
    </lineage>
</organism>
<dbReference type="GO" id="GO:0008360">
    <property type="term" value="P:regulation of cell shape"/>
    <property type="evidence" value="ECO:0007669"/>
    <property type="project" value="UniProtKB-UniRule"/>
</dbReference>
<evidence type="ECO:0000313" key="11">
    <source>
        <dbReference type="Proteomes" id="UP000253370"/>
    </source>
</evidence>
<dbReference type="PANTHER" id="PTHR30582:SF2">
    <property type="entry name" value="L,D-TRANSPEPTIDASE YCIB-RELATED"/>
    <property type="match status" value="1"/>
</dbReference>
<dbReference type="GO" id="GO:0016740">
    <property type="term" value="F:transferase activity"/>
    <property type="evidence" value="ECO:0007669"/>
    <property type="project" value="UniProtKB-KW"/>
</dbReference>
<gene>
    <name evidence="10" type="ORF">DRV85_13510</name>
</gene>
<comment type="similarity">
    <text evidence="2">Belongs to the YkuD family.</text>
</comment>
<dbReference type="SUPFAM" id="SSF141523">
    <property type="entry name" value="L,D-transpeptidase catalytic domain-like"/>
    <property type="match status" value="1"/>
</dbReference>
<protein>
    <submittedName>
        <fullName evidence="10">L,D-transpeptidase</fullName>
    </submittedName>
</protein>
<evidence type="ECO:0000256" key="5">
    <source>
        <dbReference type="ARBA" id="ARBA00022984"/>
    </source>
</evidence>
<dbReference type="InterPro" id="IPR005490">
    <property type="entry name" value="LD_TPept_cat_dom"/>
</dbReference>
<dbReference type="Gene3D" id="2.40.440.10">
    <property type="entry name" value="L,D-transpeptidase catalytic domain-like"/>
    <property type="match status" value="1"/>
</dbReference>
<evidence type="ECO:0000313" key="10">
    <source>
        <dbReference type="EMBL" id="RBI84030.1"/>
    </source>
</evidence>
<dbReference type="RefSeq" id="WP_113290009.1">
    <property type="nucleotide sequence ID" value="NZ_QNTQ01000013.1"/>
</dbReference>
<dbReference type="CDD" id="cd16913">
    <property type="entry name" value="YkuD_like"/>
    <property type="match status" value="1"/>
</dbReference>
<evidence type="ECO:0000256" key="1">
    <source>
        <dbReference type="ARBA" id="ARBA00004752"/>
    </source>
</evidence>
<dbReference type="EMBL" id="QNTQ01000013">
    <property type="protein sequence ID" value="RBI84030.1"/>
    <property type="molecule type" value="Genomic_DNA"/>
</dbReference>
<dbReference type="AlphaFoldDB" id="A0A365U6F1"/>
<keyword evidence="8" id="KW-0732">Signal</keyword>
<evidence type="ECO:0000256" key="3">
    <source>
        <dbReference type="ARBA" id="ARBA00022679"/>
    </source>
</evidence>
<dbReference type="InterPro" id="IPR050979">
    <property type="entry name" value="LD-transpeptidase"/>
</dbReference>
<sequence length="143" mass="15177">MRAAPLVVAAFAAGLAGAVMAAAAVKLEARVDLSDQLMTVRLEGETIATWPVSTARPGKVTPTGTFRPQALSPDHRSTLYDGAPMPWSIFFHGNYAIHGTDQVDRLGAPASAGCIRLAPENARILFNLVREVGMDAVRIVIQP</sequence>
<feature type="chain" id="PRO_5016843346" evidence="8">
    <location>
        <begin position="22"/>
        <end position="143"/>
    </location>
</feature>
<dbReference type="GO" id="GO:0071555">
    <property type="term" value="P:cell wall organization"/>
    <property type="evidence" value="ECO:0007669"/>
    <property type="project" value="UniProtKB-UniRule"/>
</dbReference>
<dbReference type="GO" id="GO:0018104">
    <property type="term" value="P:peptidoglycan-protein cross-linking"/>
    <property type="evidence" value="ECO:0007669"/>
    <property type="project" value="TreeGrafter"/>
</dbReference>